<feature type="compositionally biased region" description="Low complexity" evidence="1">
    <location>
        <begin position="108"/>
        <end position="120"/>
    </location>
</feature>
<feature type="region of interest" description="Disordered" evidence="1">
    <location>
        <begin position="40"/>
        <end position="70"/>
    </location>
</feature>
<proteinExistence type="predicted"/>
<organism evidence="2 3">
    <name type="scientific">Caligus rogercresseyi</name>
    <name type="common">Sea louse</name>
    <dbReference type="NCBI Taxonomy" id="217165"/>
    <lineage>
        <taxon>Eukaryota</taxon>
        <taxon>Metazoa</taxon>
        <taxon>Ecdysozoa</taxon>
        <taxon>Arthropoda</taxon>
        <taxon>Crustacea</taxon>
        <taxon>Multicrustacea</taxon>
        <taxon>Hexanauplia</taxon>
        <taxon>Copepoda</taxon>
        <taxon>Siphonostomatoida</taxon>
        <taxon>Caligidae</taxon>
        <taxon>Caligus</taxon>
    </lineage>
</organism>
<accession>A0A7T8KJX6</accession>
<evidence type="ECO:0000256" key="1">
    <source>
        <dbReference type="SAM" id="MobiDB-lite"/>
    </source>
</evidence>
<gene>
    <name evidence="2" type="ORF">FKW44_002007</name>
</gene>
<feature type="region of interest" description="Disordered" evidence="1">
    <location>
        <begin position="98"/>
        <end position="167"/>
    </location>
</feature>
<dbReference type="EMBL" id="CP045890">
    <property type="protein sequence ID" value="QQP57128.1"/>
    <property type="molecule type" value="Genomic_DNA"/>
</dbReference>
<feature type="compositionally biased region" description="Low complexity" evidence="1">
    <location>
        <begin position="147"/>
        <end position="167"/>
    </location>
</feature>
<feature type="compositionally biased region" description="Polar residues" evidence="1">
    <location>
        <begin position="121"/>
        <end position="136"/>
    </location>
</feature>
<protein>
    <submittedName>
        <fullName evidence="2">Kelch repeat and BTB (POZ) domain containing 2</fullName>
    </submittedName>
</protein>
<dbReference type="AlphaFoldDB" id="A0A7T8KJX6"/>
<sequence>MHIARVHDELRAKLSILGENLGVLDSGANSPHRERIVSSIAKYGGNGNENDSGDEKNVPMEEVPESPAEKLASSLLHFQSQAFYSSNALGNNLLPAPSRLPRDINPLSSAASAGRPGRARTTSSRILCPRTSSTFGPTKCRDTRKCSTAMSPTATTKASTATTSSSI</sequence>
<name>A0A7T8KJX6_CALRO</name>
<evidence type="ECO:0000313" key="3">
    <source>
        <dbReference type="Proteomes" id="UP000595437"/>
    </source>
</evidence>
<evidence type="ECO:0000313" key="2">
    <source>
        <dbReference type="EMBL" id="QQP57128.1"/>
    </source>
</evidence>
<dbReference type="Proteomes" id="UP000595437">
    <property type="component" value="Chromosome 1"/>
</dbReference>
<keyword evidence="3" id="KW-1185">Reference proteome</keyword>
<reference evidence="3" key="1">
    <citation type="submission" date="2021-01" db="EMBL/GenBank/DDBJ databases">
        <title>Caligus Genome Assembly.</title>
        <authorList>
            <person name="Gallardo-Escarate C."/>
        </authorList>
    </citation>
    <scope>NUCLEOTIDE SEQUENCE [LARGE SCALE GENOMIC DNA]</scope>
</reference>